<gene>
    <name evidence="1" type="ORF">MSEDJ_22040</name>
</gene>
<sequence length="75" mass="8229">MREMQVAAGQQLLESKPASRYTPATAVADIMENSISANADQVGTYYNSNTGDRLTIFDRGRAEEMSGDHKLEFGD</sequence>
<keyword evidence="2" id="KW-1185">Reference proteome</keyword>
<protein>
    <submittedName>
        <fullName evidence="1">Uncharacterized protein</fullName>
    </submittedName>
</protein>
<proteinExistence type="predicted"/>
<accession>A0A7I7QNZ5</accession>
<dbReference type="AlphaFoldDB" id="A0A7I7QNZ5"/>
<dbReference type="Proteomes" id="UP000467193">
    <property type="component" value="Chromosome"/>
</dbReference>
<organism evidence="1 2">
    <name type="scientific">Mycolicibacterium sediminis</name>
    <dbReference type="NCBI Taxonomy" id="1286180"/>
    <lineage>
        <taxon>Bacteria</taxon>
        <taxon>Bacillati</taxon>
        <taxon>Actinomycetota</taxon>
        <taxon>Actinomycetes</taxon>
        <taxon>Mycobacteriales</taxon>
        <taxon>Mycobacteriaceae</taxon>
        <taxon>Mycolicibacterium</taxon>
    </lineage>
</organism>
<dbReference type="KEGG" id="msei:MSEDJ_22040"/>
<name>A0A7I7QNZ5_9MYCO</name>
<dbReference type="EMBL" id="AP022588">
    <property type="protein sequence ID" value="BBY28108.1"/>
    <property type="molecule type" value="Genomic_DNA"/>
</dbReference>
<reference evidence="1 2" key="1">
    <citation type="journal article" date="2019" name="Emerg. Microbes Infect.">
        <title>Comprehensive subspecies identification of 175 nontuberculous mycobacteria species based on 7547 genomic profiles.</title>
        <authorList>
            <person name="Matsumoto Y."/>
            <person name="Kinjo T."/>
            <person name="Motooka D."/>
            <person name="Nabeya D."/>
            <person name="Jung N."/>
            <person name="Uechi K."/>
            <person name="Horii T."/>
            <person name="Iida T."/>
            <person name="Fujita J."/>
            <person name="Nakamura S."/>
        </authorList>
    </citation>
    <scope>NUCLEOTIDE SEQUENCE [LARGE SCALE GENOMIC DNA]</scope>
    <source>
        <strain evidence="1 2">JCM 17899</strain>
    </source>
</reference>
<evidence type="ECO:0000313" key="1">
    <source>
        <dbReference type="EMBL" id="BBY28108.1"/>
    </source>
</evidence>
<evidence type="ECO:0000313" key="2">
    <source>
        <dbReference type="Proteomes" id="UP000467193"/>
    </source>
</evidence>